<accession>A0AAU0UQ95</accession>
<dbReference type="PANTHER" id="PTHR44757:SF2">
    <property type="entry name" value="BIOFILM ARCHITECTURE MAINTENANCE PROTEIN MBAA"/>
    <property type="match status" value="1"/>
</dbReference>
<evidence type="ECO:0000259" key="4">
    <source>
        <dbReference type="PROSITE" id="PS50883"/>
    </source>
</evidence>
<dbReference type="SMART" id="SM00267">
    <property type="entry name" value="GGDEF"/>
    <property type="match status" value="1"/>
</dbReference>
<dbReference type="SUPFAM" id="SSF141868">
    <property type="entry name" value="EAL domain-like"/>
    <property type="match status" value="1"/>
</dbReference>
<reference evidence="6 7" key="1">
    <citation type="submission" date="2023-04" db="EMBL/GenBank/DDBJ databases">
        <authorList>
            <person name="Hsu D."/>
        </authorList>
    </citation>
    <scope>NUCLEOTIDE SEQUENCE [LARGE SCALE GENOMIC DNA]</scope>
    <source>
        <strain evidence="6 7">MK1</strain>
    </source>
</reference>
<dbReference type="SUPFAM" id="SSF55073">
    <property type="entry name" value="Nucleotide cyclase"/>
    <property type="match status" value="1"/>
</dbReference>
<dbReference type="CDD" id="cd00130">
    <property type="entry name" value="PAS"/>
    <property type="match status" value="2"/>
</dbReference>
<evidence type="ECO:0000256" key="1">
    <source>
        <dbReference type="SAM" id="Coils"/>
    </source>
</evidence>
<proteinExistence type="predicted"/>
<dbReference type="PANTHER" id="PTHR44757">
    <property type="entry name" value="DIGUANYLATE CYCLASE DGCP"/>
    <property type="match status" value="1"/>
</dbReference>
<evidence type="ECO:0000259" key="3">
    <source>
        <dbReference type="PROSITE" id="PS50113"/>
    </source>
</evidence>
<dbReference type="NCBIfam" id="TIGR00229">
    <property type="entry name" value="sensory_box"/>
    <property type="match status" value="2"/>
</dbReference>
<dbReference type="InterPro" id="IPR035965">
    <property type="entry name" value="PAS-like_dom_sf"/>
</dbReference>
<dbReference type="CDD" id="cd01949">
    <property type="entry name" value="GGDEF"/>
    <property type="match status" value="1"/>
</dbReference>
<feature type="coiled-coil region" evidence="1">
    <location>
        <begin position="125"/>
        <end position="152"/>
    </location>
</feature>
<dbReference type="PROSITE" id="PS50883">
    <property type="entry name" value="EAL"/>
    <property type="match status" value="1"/>
</dbReference>
<dbReference type="PROSITE" id="PS50112">
    <property type="entry name" value="PAS"/>
    <property type="match status" value="1"/>
</dbReference>
<evidence type="ECO:0000313" key="7">
    <source>
        <dbReference type="Proteomes" id="UP001329915"/>
    </source>
</evidence>
<dbReference type="InterPro" id="IPR013767">
    <property type="entry name" value="PAS_fold"/>
</dbReference>
<dbReference type="PROSITE" id="PS50887">
    <property type="entry name" value="GGDEF"/>
    <property type="match status" value="1"/>
</dbReference>
<dbReference type="Gene3D" id="3.20.20.450">
    <property type="entry name" value="EAL domain"/>
    <property type="match status" value="1"/>
</dbReference>
<dbReference type="Proteomes" id="UP001329915">
    <property type="component" value="Chromosome"/>
</dbReference>
<keyword evidence="7" id="KW-1185">Reference proteome</keyword>
<protein>
    <submittedName>
        <fullName evidence="6">EAL domain-containing protein</fullName>
    </submittedName>
</protein>
<organism evidence="6 7">
    <name type="scientific">Metallumcola ferriviriculae</name>
    <dbReference type="NCBI Taxonomy" id="3039180"/>
    <lineage>
        <taxon>Bacteria</taxon>
        <taxon>Bacillati</taxon>
        <taxon>Bacillota</taxon>
        <taxon>Clostridia</taxon>
        <taxon>Neomoorellales</taxon>
        <taxon>Desulfitibacteraceae</taxon>
        <taxon>Metallumcola</taxon>
    </lineage>
</organism>
<sequence length="698" mass="79244">MKTIMEEMKSLNHSLEESRQRYKSLFYHHPDMVYSLDNEEEFTTANPACAGKLGYSMQELEQCTIDDLIVKKDRQLISDKIHEAFQGEAQSFEVKAIHKDGSLIDLHITHLPIVINGKAEGVFGIARDITEQKQAERELKSSEERYRQLVELAPVGITTYQQGKVTYVNSMAMSIIGIASPDQIIGRNPLDFVHHDYVKRALHRIADAEIGNNQEKVEGKYVRLDGKPIDVEIATMSFDYNGQRIVQTIFNEITERKRYEADIKKLAYYDTLTGLPNRSLFLQSLSEAIANPKDLKQRFALLFLDLDKFKNVNDSFGHLTGDHLLKDVATRLQTVLRTDDMIARLSGDEFAVLVPHINGAADVFKVTEKILESFRTPFFIKEQELSLDVSIGIAFYPSDGTDVETLLKNADFAMYRAKEGQKSYQVYSPAVHTQFFKRLQLEQTLYKALEKREFVLHYQPQVNINTGKITSMEALIRWNHPEQGLLYPNKFIPLAEETGLIIPIGGWVIDEACRQYKLWQQKGYSDIKISVNLSPNQFRNQDIVTVVKQALDRHNLNGHWLELEITESIIMQNVDNIISILHELKRNGIKVSIDDFGAGYSSLSYLKRLPVDRLKIDQSFVVDIPVDPNAEVITTAIISLAHNLGIGLVAEGVETDAQASFLKNRGCEIMQGYLFSRPLPVSGCDKLFNGGKSFGQFQ</sequence>
<dbReference type="InterPro" id="IPR013656">
    <property type="entry name" value="PAS_4"/>
</dbReference>
<dbReference type="SMART" id="SM00091">
    <property type="entry name" value="PAS"/>
    <property type="match status" value="2"/>
</dbReference>
<dbReference type="InterPro" id="IPR000014">
    <property type="entry name" value="PAS"/>
</dbReference>
<dbReference type="CDD" id="cd01948">
    <property type="entry name" value="EAL"/>
    <property type="match status" value="1"/>
</dbReference>
<dbReference type="InterPro" id="IPR001633">
    <property type="entry name" value="EAL_dom"/>
</dbReference>
<evidence type="ECO:0000259" key="5">
    <source>
        <dbReference type="PROSITE" id="PS50887"/>
    </source>
</evidence>
<dbReference type="InterPro" id="IPR052155">
    <property type="entry name" value="Biofilm_reg_signaling"/>
</dbReference>
<evidence type="ECO:0000259" key="2">
    <source>
        <dbReference type="PROSITE" id="PS50112"/>
    </source>
</evidence>
<dbReference type="InterPro" id="IPR043128">
    <property type="entry name" value="Rev_trsase/Diguanyl_cyclase"/>
</dbReference>
<dbReference type="FunFam" id="3.30.70.270:FF:000001">
    <property type="entry name" value="Diguanylate cyclase domain protein"/>
    <property type="match status" value="1"/>
</dbReference>
<feature type="domain" description="PAC" evidence="3">
    <location>
        <begin position="90"/>
        <end position="141"/>
    </location>
</feature>
<dbReference type="InterPro" id="IPR001610">
    <property type="entry name" value="PAC"/>
</dbReference>
<feature type="domain" description="EAL" evidence="4">
    <location>
        <begin position="438"/>
        <end position="692"/>
    </location>
</feature>
<dbReference type="FunFam" id="3.20.20.450:FF:000001">
    <property type="entry name" value="Cyclic di-GMP phosphodiesterase yahA"/>
    <property type="match status" value="1"/>
</dbReference>
<dbReference type="Pfam" id="PF00563">
    <property type="entry name" value="EAL"/>
    <property type="match status" value="1"/>
</dbReference>
<dbReference type="KEGG" id="dbc:MFMK1_002223"/>
<feature type="domain" description="PAC" evidence="3">
    <location>
        <begin position="215"/>
        <end position="265"/>
    </location>
</feature>
<dbReference type="SMART" id="SM00052">
    <property type="entry name" value="EAL"/>
    <property type="match status" value="1"/>
</dbReference>
<dbReference type="Pfam" id="PF00989">
    <property type="entry name" value="PAS"/>
    <property type="match status" value="1"/>
</dbReference>
<dbReference type="NCBIfam" id="TIGR00254">
    <property type="entry name" value="GGDEF"/>
    <property type="match status" value="1"/>
</dbReference>
<dbReference type="AlphaFoldDB" id="A0AAU0UQ95"/>
<dbReference type="Pfam" id="PF00990">
    <property type="entry name" value="GGDEF"/>
    <property type="match status" value="1"/>
</dbReference>
<keyword evidence="1" id="KW-0175">Coiled coil</keyword>
<dbReference type="Gene3D" id="3.30.70.270">
    <property type="match status" value="1"/>
</dbReference>
<dbReference type="InterPro" id="IPR035919">
    <property type="entry name" value="EAL_sf"/>
</dbReference>
<evidence type="ECO:0000313" key="6">
    <source>
        <dbReference type="EMBL" id="WRO22394.1"/>
    </source>
</evidence>
<name>A0AAU0UQ95_9FIRM</name>
<dbReference type="RefSeq" id="WP_366921807.1">
    <property type="nucleotide sequence ID" value="NZ_CP121694.1"/>
</dbReference>
<dbReference type="InterPro" id="IPR000160">
    <property type="entry name" value="GGDEF_dom"/>
</dbReference>
<dbReference type="InterPro" id="IPR000700">
    <property type="entry name" value="PAS-assoc_C"/>
</dbReference>
<dbReference type="Gene3D" id="3.30.450.20">
    <property type="entry name" value="PAS domain"/>
    <property type="match status" value="2"/>
</dbReference>
<dbReference type="SMART" id="SM00086">
    <property type="entry name" value="PAC"/>
    <property type="match status" value="2"/>
</dbReference>
<gene>
    <name evidence="6" type="ORF">MFMK1_002223</name>
</gene>
<dbReference type="PROSITE" id="PS50113">
    <property type="entry name" value="PAC"/>
    <property type="match status" value="2"/>
</dbReference>
<dbReference type="SUPFAM" id="SSF55785">
    <property type="entry name" value="PYP-like sensor domain (PAS domain)"/>
    <property type="match status" value="2"/>
</dbReference>
<dbReference type="Pfam" id="PF08448">
    <property type="entry name" value="PAS_4"/>
    <property type="match status" value="1"/>
</dbReference>
<feature type="domain" description="PAS" evidence="2">
    <location>
        <begin position="18"/>
        <end position="88"/>
    </location>
</feature>
<dbReference type="InterPro" id="IPR029787">
    <property type="entry name" value="Nucleotide_cyclase"/>
</dbReference>
<feature type="domain" description="GGDEF" evidence="5">
    <location>
        <begin position="297"/>
        <end position="429"/>
    </location>
</feature>
<dbReference type="EMBL" id="CP121694">
    <property type="protein sequence ID" value="WRO22394.1"/>
    <property type="molecule type" value="Genomic_DNA"/>
</dbReference>